<evidence type="ECO:0000313" key="1">
    <source>
        <dbReference type="EMBL" id="SFE03219.1"/>
    </source>
</evidence>
<dbReference type="EMBL" id="FOMX01000007">
    <property type="protein sequence ID" value="SFE03219.1"/>
    <property type="molecule type" value="Genomic_DNA"/>
</dbReference>
<sequence length="87" mass="9582">MPGVVGYGIAAEAAEKTFWNFKRPPTVSKCAMAVTPSPTKPKKSESAHIRFGRYIRMSDGMCGLKAKRPGMLDVARALDIARRHEFS</sequence>
<gene>
    <name evidence="1" type="ORF">SAMN02745121_02766</name>
</gene>
<proteinExistence type="predicted"/>
<name>A0A1I1X763_9BACT</name>
<accession>A0A1I1X763</accession>
<evidence type="ECO:0000313" key="2">
    <source>
        <dbReference type="Proteomes" id="UP000199400"/>
    </source>
</evidence>
<protein>
    <submittedName>
        <fullName evidence="1">Uncharacterized protein</fullName>
    </submittedName>
</protein>
<keyword evidence="2" id="KW-1185">Reference proteome</keyword>
<organism evidence="1 2">
    <name type="scientific">Nannocystis exedens</name>
    <dbReference type="NCBI Taxonomy" id="54"/>
    <lineage>
        <taxon>Bacteria</taxon>
        <taxon>Pseudomonadati</taxon>
        <taxon>Myxococcota</taxon>
        <taxon>Polyangia</taxon>
        <taxon>Nannocystales</taxon>
        <taxon>Nannocystaceae</taxon>
        <taxon>Nannocystis</taxon>
    </lineage>
</organism>
<reference evidence="2" key="1">
    <citation type="submission" date="2016-10" db="EMBL/GenBank/DDBJ databases">
        <authorList>
            <person name="Varghese N."/>
            <person name="Submissions S."/>
        </authorList>
    </citation>
    <scope>NUCLEOTIDE SEQUENCE [LARGE SCALE GENOMIC DNA]</scope>
    <source>
        <strain evidence="2">ATCC 25963</strain>
    </source>
</reference>
<dbReference type="Proteomes" id="UP000199400">
    <property type="component" value="Unassembled WGS sequence"/>
</dbReference>
<dbReference type="AlphaFoldDB" id="A0A1I1X763"/>